<evidence type="ECO:0000256" key="1">
    <source>
        <dbReference type="ARBA" id="ARBA00004141"/>
    </source>
</evidence>
<dbReference type="Pfam" id="PF07690">
    <property type="entry name" value="MFS_1"/>
    <property type="match status" value="1"/>
</dbReference>
<keyword evidence="4 6" id="KW-1133">Transmembrane helix</keyword>
<dbReference type="EMBL" id="ML120433">
    <property type="protein sequence ID" value="RPA94805.1"/>
    <property type="molecule type" value="Genomic_DNA"/>
</dbReference>
<evidence type="ECO:0000256" key="3">
    <source>
        <dbReference type="ARBA" id="ARBA00022692"/>
    </source>
</evidence>
<feature type="transmembrane region" description="Helical" evidence="6">
    <location>
        <begin position="173"/>
        <end position="194"/>
    </location>
</feature>
<feature type="transmembrane region" description="Helical" evidence="6">
    <location>
        <begin position="35"/>
        <end position="52"/>
    </location>
</feature>
<evidence type="ECO:0000313" key="8">
    <source>
        <dbReference type="Proteomes" id="UP000276215"/>
    </source>
</evidence>
<accession>A0A3N4J9D8</accession>
<sequence length="472" mass="51489">MHIPSLNLSILFPPSPPTVQHCTTNEDEKKLVRKIDFYLVPMLWVMYILNYIDRTNIGNARIAGMDDDLGLGDEGYAWILSIFFFGYLLCEVPSNMILSRSQPSIFLPGIMLLWGYDLIKGKSALCAVMSVSNSYGAMLGFRFVLGCIESGFFPGVLYLLSCWYKKAELGKRFALFYSAAIISGAFGGIFAGAVTGHLEGVHGIRGWRLLFIIEGVATVDVRGCMVGSSGLSHYDYRKRLTASEQDLAVGGRRMPRLSHWGAFLAAVGDWRTWAFVLLFVMCVGAGTISYFLPTLTKSLGYDTVKAQYMTVPIYIIATVFSNLLAYSTDRLSERRYHIAGALCGFISCVIAAAVPASSPAVRYAMICFTASGIWSALSLILAWTSKVIALPDEKRAEVLAIVNACGNFSSVYGSRIWPAWNGPGFSVGFGVTAGFLGAGTIVALVLPLALRMWPVKGVKPSTLQHRQLSRGA</sequence>
<dbReference type="GO" id="GO:0016020">
    <property type="term" value="C:membrane"/>
    <property type="evidence" value="ECO:0007669"/>
    <property type="project" value="UniProtKB-SubCell"/>
</dbReference>
<feature type="transmembrane region" description="Helical" evidence="6">
    <location>
        <begin position="363"/>
        <end position="384"/>
    </location>
</feature>
<evidence type="ECO:0000256" key="4">
    <source>
        <dbReference type="ARBA" id="ARBA00022989"/>
    </source>
</evidence>
<feature type="transmembrane region" description="Helical" evidence="6">
    <location>
        <begin position="425"/>
        <end position="450"/>
    </location>
</feature>
<dbReference type="FunFam" id="1.20.1250.20:FF:000057">
    <property type="entry name" value="MFS general substrate transporter"/>
    <property type="match status" value="1"/>
</dbReference>
<dbReference type="Gene3D" id="1.20.1250.20">
    <property type="entry name" value="MFS general substrate transporter like domains"/>
    <property type="match status" value="2"/>
</dbReference>
<dbReference type="InterPro" id="IPR036259">
    <property type="entry name" value="MFS_trans_sf"/>
</dbReference>
<proteinExistence type="predicted"/>
<gene>
    <name evidence="7" type="ORF">L873DRAFT_1837468</name>
</gene>
<feature type="transmembrane region" description="Helical" evidence="6">
    <location>
        <begin position="338"/>
        <end position="357"/>
    </location>
</feature>
<dbReference type="InterPro" id="IPR011701">
    <property type="entry name" value="MFS"/>
</dbReference>
<feature type="transmembrane region" description="Helical" evidence="6">
    <location>
        <begin position="396"/>
        <end position="413"/>
    </location>
</feature>
<evidence type="ECO:0000256" key="2">
    <source>
        <dbReference type="ARBA" id="ARBA00022448"/>
    </source>
</evidence>
<feature type="transmembrane region" description="Helical" evidence="6">
    <location>
        <begin position="139"/>
        <end position="161"/>
    </location>
</feature>
<feature type="transmembrane region" description="Helical" evidence="6">
    <location>
        <begin position="307"/>
        <end position="326"/>
    </location>
</feature>
<evidence type="ECO:0000256" key="5">
    <source>
        <dbReference type="ARBA" id="ARBA00023136"/>
    </source>
</evidence>
<protein>
    <submittedName>
        <fullName evidence="7">Major facilitator superfamily transporter</fullName>
    </submittedName>
</protein>
<keyword evidence="5 6" id="KW-0472">Membrane</keyword>
<keyword evidence="8" id="KW-1185">Reference proteome</keyword>
<feature type="transmembrane region" description="Helical" evidence="6">
    <location>
        <begin position="206"/>
        <end position="231"/>
    </location>
</feature>
<evidence type="ECO:0000313" key="7">
    <source>
        <dbReference type="EMBL" id="RPA94805.1"/>
    </source>
</evidence>
<keyword evidence="3 6" id="KW-0812">Transmembrane</keyword>
<name>A0A3N4J9D8_9PEZI</name>
<dbReference type="SUPFAM" id="SSF103473">
    <property type="entry name" value="MFS general substrate transporter"/>
    <property type="match status" value="1"/>
</dbReference>
<evidence type="ECO:0000256" key="6">
    <source>
        <dbReference type="SAM" id="Phobius"/>
    </source>
</evidence>
<dbReference type="GO" id="GO:0022857">
    <property type="term" value="F:transmembrane transporter activity"/>
    <property type="evidence" value="ECO:0007669"/>
    <property type="project" value="InterPro"/>
</dbReference>
<dbReference type="STRING" id="1336337.A0A3N4J9D8"/>
<dbReference type="AlphaFoldDB" id="A0A3N4J9D8"/>
<dbReference type="PANTHER" id="PTHR43791">
    <property type="entry name" value="PERMEASE-RELATED"/>
    <property type="match status" value="1"/>
</dbReference>
<feature type="transmembrane region" description="Helical" evidence="6">
    <location>
        <begin position="273"/>
        <end position="292"/>
    </location>
</feature>
<organism evidence="7 8">
    <name type="scientific">Choiromyces venosus 120613-1</name>
    <dbReference type="NCBI Taxonomy" id="1336337"/>
    <lineage>
        <taxon>Eukaryota</taxon>
        <taxon>Fungi</taxon>
        <taxon>Dikarya</taxon>
        <taxon>Ascomycota</taxon>
        <taxon>Pezizomycotina</taxon>
        <taxon>Pezizomycetes</taxon>
        <taxon>Pezizales</taxon>
        <taxon>Tuberaceae</taxon>
        <taxon>Choiromyces</taxon>
    </lineage>
</organism>
<reference evidence="7 8" key="1">
    <citation type="journal article" date="2018" name="Nat. Ecol. Evol.">
        <title>Pezizomycetes genomes reveal the molecular basis of ectomycorrhizal truffle lifestyle.</title>
        <authorList>
            <person name="Murat C."/>
            <person name="Payen T."/>
            <person name="Noel B."/>
            <person name="Kuo A."/>
            <person name="Morin E."/>
            <person name="Chen J."/>
            <person name="Kohler A."/>
            <person name="Krizsan K."/>
            <person name="Balestrini R."/>
            <person name="Da Silva C."/>
            <person name="Montanini B."/>
            <person name="Hainaut M."/>
            <person name="Levati E."/>
            <person name="Barry K.W."/>
            <person name="Belfiori B."/>
            <person name="Cichocki N."/>
            <person name="Clum A."/>
            <person name="Dockter R.B."/>
            <person name="Fauchery L."/>
            <person name="Guy J."/>
            <person name="Iotti M."/>
            <person name="Le Tacon F."/>
            <person name="Lindquist E.A."/>
            <person name="Lipzen A."/>
            <person name="Malagnac F."/>
            <person name="Mello A."/>
            <person name="Molinier V."/>
            <person name="Miyauchi S."/>
            <person name="Poulain J."/>
            <person name="Riccioni C."/>
            <person name="Rubini A."/>
            <person name="Sitrit Y."/>
            <person name="Splivallo R."/>
            <person name="Traeger S."/>
            <person name="Wang M."/>
            <person name="Zifcakova L."/>
            <person name="Wipf D."/>
            <person name="Zambonelli A."/>
            <person name="Paolocci F."/>
            <person name="Nowrousian M."/>
            <person name="Ottonello S."/>
            <person name="Baldrian P."/>
            <person name="Spatafora J.W."/>
            <person name="Henrissat B."/>
            <person name="Nagy L.G."/>
            <person name="Aury J.M."/>
            <person name="Wincker P."/>
            <person name="Grigoriev I.V."/>
            <person name="Bonfante P."/>
            <person name="Martin F.M."/>
        </authorList>
    </citation>
    <scope>NUCLEOTIDE SEQUENCE [LARGE SCALE GENOMIC DNA]</scope>
    <source>
        <strain evidence="7 8">120613-1</strain>
    </source>
</reference>
<dbReference type="Proteomes" id="UP000276215">
    <property type="component" value="Unassembled WGS sequence"/>
</dbReference>
<feature type="transmembrane region" description="Helical" evidence="6">
    <location>
        <begin position="75"/>
        <end position="92"/>
    </location>
</feature>
<dbReference type="OrthoDB" id="2985014at2759"/>
<dbReference type="FunFam" id="1.20.1250.20:FF:000013">
    <property type="entry name" value="MFS general substrate transporter"/>
    <property type="match status" value="1"/>
</dbReference>
<dbReference type="PANTHER" id="PTHR43791:SF38">
    <property type="entry name" value="MAJOR FACILITATOR SUPERFAMILY (MFS) PROFILE DOMAIN-CONTAINING PROTEIN"/>
    <property type="match status" value="1"/>
</dbReference>
<keyword evidence="2" id="KW-0813">Transport</keyword>
<comment type="subcellular location">
    <subcellularLocation>
        <location evidence="1">Membrane</location>
        <topology evidence="1">Multi-pass membrane protein</topology>
    </subcellularLocation>
</comment>